<dbReference type="AlphaFoldDB" id="A0A8J3GRT3"/>
<proteinExistence type="predicted"/>
<keyword evidence="1" id="KW-0472">Membrane</keyword>
<feature type="transmembrane region" description="Helical" evidence="1">
    <location>
        <begin position="87"/>
        <end position="106"/>
    </location>
</feature>
<keyword evidence="1" id="KW-1133">Transmembrane helix</keyword>
<dbReference type="Pfam" id="PF05656">
    <property type="entry name" value="DUF805"/>
    <property type="match status" value="1"/>
</dbReference>
<reference evidence="2" key="2">
    <citation type="submission" date="2020-09" db="EMBL/GenBank/DDBJ databases">
        <authorList>
            <person name="Sun Q."/>
            <person name="Zhou Y."/>
        </authorList>
    </citation>
    <scope>NUCLEOTIDE SEQUENCE</scope>
    <source>
        <strain evidence="2">CGMCC 1.16548</strain>
    </source>
</reference>
<keyword evidence="3" id="KW-1185">Reference proteome</keyword>
<feature type="transmembrane region" description="Helical" evidence="1">
    <location>
        <begin position="26"/>
        <end position="46"/>
    </location>
</feature>
<evidence type="ECO:0000256" key="1">
    <source>
        <dbReference type="SAM" id="Phobius"/>
    </source>
</evidence>
<comment type="caution">
    <text evidence="2">The sequence shown here is derived from an EMBL/GenBank/DDBJ whole genome shotgun (WGS) entry which is preliminary data.</text>
</comment>
<feature type="transmembrane region" description="Helical" evidence="1">
    <location>
        <begin position="52"/>
        <end position="75"/>
    </location>
</feature>
<dbReference type="InterPro" id="IPR008523">
    <property type="entry name" value="DUF805"/>
</dbReference>
<protein>
    <recommendedName>
        <fullName evidence="4">DUF805 domain-containing protein</fullName>
    </recommendedName>
</protein>
<name>A0A8J3GRT3_9MICO</name>
<gene>
    <name evidence="2" type="ORF">GCM10011600_21680</name>
</gene>
<organism evidence="2 3">
    <name type="scientific">Pseudolysinimonas yzui</name>
    <dbReference type="NCBI Taxonomy" id="2708254"/>
    <lineage>
        <taxon>Bacteria</taxon>
        <taxon>Bacillati</taxon>
        <taxon>Actinomycetota</taxon>
        <taxon>Actinomycetes</taxon>
        <taxon>Micrococcales</taxon>
        <taxon>Microbacteriaceae</taxon>
        <taxon>Pseudolysinimonas</taxon>
    </lineage>
</organism>
<dbReference type="GO" id="GO:0005886">
    <property type="term" value="C:plasma membrane"/>
    <property type="evidence" value="ECO:0007669"/>
    <property type="project" value="TreeGrafter"/>
</dbReference>
<dbReference type="EMBL" id="BNAI01000004">
    <property type="protein sequence ID" value="GHF20384.1"/>
    <property type="molecule type" value="Genomic_DNA"/>
</dbReference>
<keyword evidence="1" id="KW-0812">Transmembrane</keyword>
<sequence>MSFGDAIVTVFRKYADFSGRATRPEFWWFALFSTIVSSALGAFNLVTPEGVIAVGSSLAGVWSIAVLVPSLAVAVRRLRDTGRSWTNLFWLLLPLAGLIVLIVFWAEPTRPEPTTTPAVA</sequence>
<accession>A0A8J3GRT3</accession>
<evidence type="ECO:0000313" key="3">
    <source>
        <dbReference type="Proteomes" id="UP000617531"/>
    </source>
</evidence>
<evidence type="ECO:0008006" key="4">
    <source>
        <dbReference type="Google" id="ProtNLM"/>
    </source>
</evidence>
<reference evidence="2" key="1">
    <citation type="journal article" date="2014" name="Int. J. Syst. Evol. Microbiol.">
        <title>Complete genome sequence of Corynebacterium casei LMG S-19264T (=DSM 44701T), isolated from a smear-ripened cheese.</title>
        <authorList>
            <consortium name="US DOE Joint Genome Institute (JGI-PGF)"/>
            <person name="Walter F."/>
            <person name="Albersmeier A."/>
            <person name="Kalinowski J."/>
            <person name="Ruckert C."/>
        </authorList>
    </citation>
    <scope>NUCLEOTIDE SEQUENCE</scope>
    <source>
        <strain evidence="2">CGMCC 1.16548</strain>
    </source>
</reference>
<evidence type="ECO:0000313" key="2">
    <source>
        <dbReference type="EMBL" id="GHF20384.1"/>
    </source>
</evidence>
<dbReference type="PANTHER" id="PTHR34980">
    <property type="entry name" value="INNER MEMBRANE PROTEIN-RELATED-RELATED"/>
    <property type="match status" value="1"/>
</dbReference>
<dbReference type="Proteomes" id="UP000617531">
    <property type="component" value="Unassembled WGS sequence"/>
</dbReference>
<dbReference type="PANTHER" id="PTHR34980:SF2">
    <property type="entry name" value="INNER MEMBRANE PROTEIN YHAH-RELATED"/>
    <property type="match status" value="1"/>
</dbReference>